<dbReference type="InterPro" id="IPR028994">
    <property type="entry name" value="Integrin_alpha_N"/>
</dbReference>
<keyword evidence="10 13" id="KW-0675">Receptor</keyword>
<keyword evidence="6 13" id="KW-0130">Cell adhesion</keyword>
<proteinExistence type="inferred from homology"/>
<feature type="repeat" description="FG-GAP" evidence="12">
    <location>
        <begin position="309"/>
        <end position="370"/>
    </location>
</feature>
<feature type="transmembrane region" description="Helical" evidence="13">
    <location>
        <begin position="976"/>
        <end position="998"/>
    </location>
</feature>
<sequence length="1031" mass="114633">MCLIVCLVLLTLKCQIEAFNLSPYANLVINLPKQPETHLKPTRSSYFGYTLVIRPTSIFVGAPRAQSTLDSQSTINETGAIYRCSLTDGDCIPYVLDARGDVDAPDNGYTWNSESKDYQWLGGSMDGGTRDTDKLLVCAPRFYTPNRKGNQLHGACYWVSDTVSPTPQHVMRTSPLRLKSQQRADDGTSFFFMGELGQSTHVTDDNSEFLIGAPGIDDWKGSVVLYRKNHPVALRRLMRDVDTTNYKPDNYSPKILLPSRWGQKANSYFGYAISSGYFDSANLSNLLYVATAPQASEAFIFSDQETGIRKFYEFHGEQLGEYFGYSILAEDLNGDGKTDVIISAPLNALGDSPDVGAIYVFINKGLFSFEQKILRSSVSSKARFGTTLSRLGDINNDGYNDVAVGAPFEGNGAVFIYLGSEDGLRDQASQRLDSPPQQTSQYGAHMFGHGLSRGSDIDGNGYNDFAIGAPNAEAVYLYSAYPVVKIQATVKSESREIKPEQEKFKITACYQLNFIAEAKKEVQEQMIDIRITIDEQLKRFKFALNQDIEMSFNAKAGPLENCPIFDVQVNNGDKDIFEPIVLKIHYGLAQTVPKSGGFCETCAVVDPADPKVYTEKISFCTGCAADVCVADLQLKSIDVIPNYILGSTDILRLKYEVTSEGENAYVPQLNVTSSARLPFAQVPGNCKVTKAVMLCDLNHGRKLAKGDSDSITITFDVSQLSGDSLIIDAAVFSAGSEKNPTDNKQSNVISLREFTEIDASGGSANGQVVLNSYPYSAEIINNYEFKSRGPSIIDQLTLVFHIPTAYKYKVAGSSKIIPIINITSLDMDATYDSHLLTMKLYDHKGLPVENYTQIGLDDDQATTKQGQNVWSHDLQSEDFKEELPVNRTIVFNCRDTNMTICVHAEMTVKFRPDKPINVNISFNVDLRDMKQPWEYFVIHTDVDLVKEGDPTSKTLGIKRKFEPNVIFKNLNPGMPIWYIILSLIGGILLLSGLTYVLYKLGFFKRFKREELNRLRTAEKFEHLLDPVPDYD</sequence>
<feature type="repeat" description="FG-GAP" evidence="12">
    <location>
        <begin position="182"/>
        <end position="235"/>
    </location>
</feature>
<evidence type="ECO:0000256" key="9">
    <source>
        <dbReference type="ARBA" id="ARBA00023136"/>
    </source>
</evidence>
<dbReference type="InterPro" id="IPR032695">
    <property type="entry name" value="Integrin_dom_sf"/>
</dbReference>
<feature type="repeat" description="FG-GAP" evidence="12">
    <location>
        <begin position="107"/>
        <end position="168"/>
    </location>
</feature>
<keyword evidence="5" id="KW-0677">Repeat</keyword>
<protein>
    <submittedName>
        <fullName evidence="15">Integrin alpha-PS3-like</fullName>
    </submittedName>
</protein>
<dbReference type="GO" id="GO:0001555">
    <property type="term" value="P:oocyte growth"/>
    <property type="evidence" value="ECO:0007669"/>
    <property type="project" value="UniProtKB-ARBA"/>
</dbReference>
<keyword evidence="11" id="KW-0325">Glycoprotein</keyword>
<dbReference type="InterPro" id="IPR048285">
    <property type="entry name" value="Integrin_alpha_Ig-like_2"/>
</dbReference>
<evidence type="ECO:0000256" key="2">
    <source>
        <dbReference type="ARBA" id="ARBA00008054"/>
    </source>
</evidence>
<dbReference type="InterPro" id="IPR018184">
    <property type="entry name" value="Integrin_alpha_C_CS"/>
</dbReference>
<dbReference type="GO" id="GO:0008305">
    <property type="term" value="C:integrin complex"/>
    <property type="evidence" value="ECO:0007669"/>
    <property type="project" value="InterPro"/>
</dbReference>
<evidence type="ECO:0000256" key="1">
    <source>
        <dbReference type="ARBA" id="ARBA00004479"/>
    </source>
</evidence>
<dbReference type="RefSeq" id="XP_016977271.2">
    <property type="nucleotide sequence ID" value="XM_017121782.2"/>
</dbReference>
<feature type="repeat" description="FG-GAP" evidence="12">
    <location>
        <begin position="433"/>
        <end position="495"/>
    </location>
</feature>
<dbReference type="AlphaFoldDB" id="A0A6P4EW12"/>
<dbReference type="SUPFAM" id="SSF69179">
    <property type="entry name" value="Integrin domains"/>
    <property type="match status" value="2"/>
</dbReference>
<feature type="signal peptide" evidence="13">
    <location>
        <begin position="1"/>
        <end position="18"/>
    </location>
</feature>
<dbReference type="Pfam" id="PF20805">
    <property type="entry name" value="Integrin_A_Ig_2"/>
    <property type="match status" value="1"/>
</dbReference>
<dbReference type="InterPro" id="IPR013519">
    <property type="entry name" value="Int_alpha_beta-p"/>
</dbReference>
<dbReference type="InterPro" id="IPR000413">
    <property type="entry name" value="Integrin_alpha"/>
</dbReference>
<comment type="subcellular location">
    <subcellularLocation>
        <location evidence="1 13">Membrane</location>
        <topology evidence="1 13">Single-pass type I membrane protein</topology>
    </subcellularLocation>
</comment>
<reference evidence="15" key="1">
    <citation type="submission" date="2025-08" db="UniProtKB">
        <authorList>
            <consortium name="RefSeq"/>
        </authorList>
    </citation>
    <scope>IDENTIFICATION</scope>
</reference>
<dbReference type="InterPro" id="IPR013517">
    <property type="entry name" value="FG-GAP"/>
</dbReference>
<dbReference type="SMART" id="SM00191">
    <property type="entry name" value="Int_alpha"/>
    <property type="match status" value="7"/>
</dbReference>
<dbReference type="Gene3D" id="1.20.5.930">
    <property type="entry name" value="Bicelle-embedded integrin alpha(iib) transmembrane segment"/>
    <property type="match status" value="1"/>
</dbReference>
<evidence type="ECO:0000256" key="7">
    <source>
        <dbReference type="ARBA" id="ARBA00022989"/>
    </source>
</evidence>
<dbReference type="PANTHER" id="PTHR23220:SF83">
    <property type="entry name" value="INTEGRIN ALPHA-PS3-RELATED"/>
    <property type="match status" value="1"/>
</dbReference>
<dbReference type="Gene3D" id="2.60.40.1510">
    <property type="entry name" value="ntegrin, alpha v. Chain A, domain 3"/>
    <property type="match status" value="1"/>
</dbReference>
<dbReference type="GO" id="GO:0005178">
    <property type="term" value="F:integrin binding"/>
    <property type="evidence" value="ECO:0007669"/>
    <property type="project" value="TreeGrafter"/>
</dbReference>
<dbReference type="GO" id="GO:0007229">
    <property type="term" value="P:integrin-mediated signaling pathway"/>
    <property type="evidence" value="ECO:0007669"/>
    <property type="project" value="UniProtKB-KW"/>
</dbReference>
<dbReference type="GO" id="GO:0033627">
    <property type="term" value="P:cell adhesion mediated by integrin"/>
    <property type="evidence" value="ECO:0007669"/>
    <property type="project" value="TreeGrafter"/>
</dbReference>
<keyword evidence="9 13" id="KW-0472">Membrane</keyword>
<accession>A0A6P4EW12</accession>
<name>A0A6P4EW12_DRORH</name>
<dbReference type="SUPFAM" id="SSF69318">
    <property type="entry name" value="Integrin alpha N-terminal domain"/>
    <property type="match status" value="1"/>
</dbReference>
<evidence type="ECO:0000256" key="12">
    <source>
        <dbReference type="PROSITE-ProRule" id="PRU00803"/>
    </source>
</evidence>
<evidence type="ECO:0000256" key="5">
    <source>
        <dbReference type="ARBA" id="ARBA00022737"/>
    </source>
</evidence>
<dbReference type="FunFam" id="1.20.5.930:FF:000005">
    <property type="entry name" value="Integrin, alpha 10"/>
    <property type="match status" value="1"/>
</dbReference>
<evidence type="ECO:0000256" key="13">
    <source>
        <dbReference type="RuleBase" id="RU003762"/>
    </source>
</evidence>
<keyword evidence="3 13" id="KW-0812">Transmembrane</keyword>
<dbReference type="PRINTS" id="PR01185">
    <property type="entry name" value="INTEGRINA"/>
</dbReference>
<dbReference type="PROSITE" id="PS00242">
    <property type="entry name" value="INTEGRIN_ALPHA"/>
    <property type="match status" value="1"/>
</dbReference>
<evidence type="ECO:0000256" key="8">
    <source>
        <dbReference type="ARBA" id="ARBA00023037"/>
    </source>
</evidence>
<feature type="repeat" description="FG-GAP" evidence="12">
    <location>
        <begin position="371"/>
        <end position="426"/>
    </location>
</feature>
<dbReference type="OrthoDB" id="5573735at2759"/>
<dbReference type="GO" id="GO:0007160">
    <property type="term" value="P:cell-matrix adhesion"/>
    <property type="evidence" value="ECO:0007669"/>
    <property type="project" value="UniProtKB-ARBA"/>
</dbReference>
<dbReference type="PANTHER" id="PTHR23220">
    <property type="entry name" value="INTEGRIN ALPHA"/>
    <property type="match status" value="1"/>
</dbReference>
<dbReference type="Gene3D" id="2.130.10.130">
    <property type="entry name" value="Integrin alpha, N-terminal"/>
    <property type="match status" value="1"/>
</dbReference>
<dbReference type="Gene3D" id="2.60.40.1460">
    <property type="entry name" value="Integrin domains. Chain A, domain 2"/>
    <property type="match status" value="1"/>
</dbReference>
<dbReference type="Pfam" id="PF01839">
    <property type="entry name" value="FG-GAP"/>
    <property type="match status" value="3"/>
</dbReference>
<dbReference type="PROSITE" id="PS51470">
    <property type="entry name" value="FG_GAP"/>
    <property type="match status" value="6"/>
</dbReference>
<evidence type="ECO:0000256" key="3">
    <source>
        <dbReference type="ARBA" id="ARBA00022692"/>
    </source>
</evidence>
<feature type="repeat" description="FG-GAP" evidence="12">
    <location>
        <begin position="34"/>
        <end position="93"/>
    </location>
</feature>
<evidence type="ECO:0000256" key="10">
    <source>
        <dbReference type="ARBA" id="ARBA00023170"/>
    </source>
</evidence>
<keyword evidence="8 13" id="KW-0401">Integrin</keyword>
<feature type="domain" description="Integrin alpha second immunoglobulin-like" evidence="14">
    <location>
        <begin position="623"/>
        <end position="744"/>
    </location>
</feature>
<evidence type="ECO:0000259" key="14">
    <source>
        <dbReference type="Pfam" id="PF20805"/>
    </source>
</evidence>
<keyword evidence="7 13" id="KW-1133">Transmembrane helix</keyword>
<gene>
    <name evidence="15" type="primary">LOC108043203</name>
</gene>
<dbReference type="FunFam" id="2.130.10.130:FF:000015">
    <property type="entry name" value="integrin alpha-PS3 isoform X1"/>
    <property type="match status" value="1"/>
</dbReference>
<evidence type="ECO:0000256" key="4">
    <source>
        <dbReference type="ARBA" id="ARBA00022729"/>
    </source>
</evidence>
<evidence type="ECO:0000313" key="15">
    <source>
        <dbReference type="RefSeq" id="XP_016977271.1"/>
    </source>
</evidence>
<comment type="similarity">
    <text evidence="2 13">Belongs to the integrin alpha chain family.</text>
</comment>
<feature type="chain" id="PRO_5028515147" evidence="13">
    <location>
        <begin position="19"/>
        <end position="1031"/>
    </location>
</feature>
<dbReference type="GO" id="GO:0009897">
    <property type="term" value="C:external side of plasma membrane"/>
    <property type="evidence" value="ECO:0007669"/>
    <property type="project" value="TreeGrafter"/>
</dbReference>
<keyword evidence="4 13" id="KW-0732">Signal</keyword>
<dbReference type="RefSeq" id="XP_016977271.1">
    <property type="nucleotide sequence ID" value="XM_017121782.1"/>
</dbReference>
<evidence type="ECO:0000256" key="11">
    <source>
        <dbReference type="ARBA" id="ARBA00023180"/>
    </source>
</evidence>
<evidence type="ECO:0000256" key="6">
    <source>
        <dbReference type="ARBA" id="ARBA00022889"/>
    </source>
</evidence>
<organism evidence="15">
    <name type="scientific">Drosophila rhopaloa</name>
    <name type="common">Fruit fly</name>
    <dbReference type="NCBI Taxonomy" id="1041015"/>
    <lineage>
        <taxon>Eukaryota</taxon>
        <taxon>Metazoa</taxon>
        <taxon>Ecdysozoa</taxon>
        <taxon>Arthropoda</taxon>
        <taxon>Hexapoda</taxon>
        <taxon>Insecta</taxon>
        <taxon>Pterygota</taxon>
        <taxon>Neoptera</taxon>
        <taxon>Endopterygota</taxon>
        <taxon>Diptera</taxon>
        <taxon>Brachycera</taxon>
        <taxon>Muscomorpha</taxon>
        <taxon>Ephydroidea</taxon>
        <taxon>Drosophilidae</taxon>
        <taxon>Drosophila</taxon>
        <taxon>Sophophora</taxon>
    </lineage>
</organism>
<dbReference type="GO" id="GO:0007157">
    <property type="term" value="P:heterophilic cell-cell adhesion via plasma membrane cell adhesion molecules"/>
    <property type="evidence" value="ECO:0007669"/>
    <property type="project" value="UniProtKB-ARBA"/>
</dbReference>